<gene>
    <name evidence="1" type="ORF">EZS27_027988</name>
</gene>
<organism evidence="1">
    <name type="scientific">termite gut metagenome</name>
    <dbReference type="NCBI Taxonomy" id="433724"/>
    <lineage>
        <taxon>unclassified sequences</taxon>
        <taxon>metagenomes</taxon>
        <taxon>organismal metagenomes</taxon>
    </lineage>
</organism>
<proteinExistence type="predicted"/>
<evidence type="ECO:0000313" key="1">
    <source>
        <dbReference type="EMBL" id="KAA6322471.1"/>
    </source>
</evidence>
<reference evidence="1" key="1">
    <citation type="submission" date="2019-03" db="EMBL/GenBank/DDBJ databases">
        <title>Single cell metagenomics reveals metabolic interactions within the superorganism composed of flagellate Streblomastix strix and complex community of Bacteroidetes bacteria on its surface.</title>
        <authorList>
            <person name="Treitli S.C."/>
            <person name="Kolisko M."/>
            <person name="Husnik F."/>
            <person name="Keeling P."/>
            <person name="Hampl V."/>
        </authorList>
    </citation>
    <scope>NUCLEOTIDE SEQUENCE</scope>
    <source>
        <strain evidence="1">STM</strain>
    </source>
</reference>
<sequence>MVEISLIIEGGVLPGSADVVTMDNSQALRQSLHRIFKDVLGLEVSIKIQLGAGYRAATRQFAVSSEKNSCLYVDLDSKRECIPDWFDKLITENPGKPIHIPDDKRQDVFFMIQEMEAWILKQPAAIEVWGKNNHYIRTHSNEPIKEHSLIAGKNIEDINKPSNTLGEIIKHFFSKERDGKSKKIQYGKLKSAPGLLDCLNATELKENDAELQRFCATYS</sequence>
<comment type="caution">
    <text evidence="1">The sequence shown here is derived from an EMBL/GenBank/DDBJ whole genome shotgun (WGS) entry which is preliminary data.</text>
</comment>
<protein>
    <recommendedName>
        <fullName evidence="2">DUF4276 family protein</fullName>
    </recommendedName>
</protein>
<dbReference type="AlphaFoldDB" id="A0A5J4QN90"/>
<accession>A0A5J4QN90</accession>
<dbReference type="EMBL" id="SNRY01003037">
    <property type="protein sequence ID" value="KAA6322471.1"/>
    <property type="molecule type" value="Genomic_DNA"/>
</dbReference>
<name>A0A5J4QN90_9ZZZZ</name>
<evidence type="ECO:0008006" key="2">
    <source>
        <dbReference type="Google" id="ProtNLM"/>
    </source>
</evidence>